<dbReference type="KEGG" id="vg:23462865"/>
<feature type="transmembrane region" description="Helical" evidence="1">
    <location>
        <begin position="87"/>
        <end position="106"/>
    </location>
</feature>
<dbReference type="RefSeq" id="YP_009120183.1">
    <property type="nucleotide sequence ID" value="NC_026440.1"/>
</dbReference>
<proteinExistence type="predicted"/>
<keyword evidence="1" id="KW-1133">Transmembrane helix</keyword>
<accession>A0A0B5IYI5</accession>
<dbReference type="GeneID" id="23462865"/>
<name>A0A0B5IYI5_9VIRU</name>
<sequence length="159" mass="18286">MAHATQVLTPPPSLARCPRDPLFFFSTLVVAERRRCLPRRSLRPSGPNDNEKFNAIGCPFSFITALWRCPPQKAAGRALCLWRRSPFFTLVFWVFLCRVAIGLLAAPQQQTLWRQKKARHMSSRGQTKNKSPCQCTGTRQKTCRALVGLRLWLFERKKE</sequence>
<evidence type="ECO:0000313" key="3">
    <source>
        <dbReference type="Proteomes" id="UP000202511"/>
    </source>
</evidence>
<protein>
    <submittedName>
        <fullName evidence="2">Uncharacterized protein</fullName>
    </submittedName>
</protein>
<evidence type="ECO:0000256" key="1">
    <source>
        <dbReference type="SAM" id="Phobius"/>
    </source>
</evidence>
<keyword evidence="1" id="KW-0812">Transmembrane</keyword>
<keyword evidence="1" id="KW-0472">Membrane</keyword>
<dbReference type="Proteomes" id="UP000202511">
    <property type="component" value="Segment"/>
</dbReference>
<evidence type="ECO:0000313" key="2">
    <source>
        <dbReference type="EMBL" id="AJF97948.1"/>
    </source>
</evidence>
<organism evidence="2 3">
    <name type="scientific">Pandoravirus inopinatum</name>
    <dbReference type="NCBI Taxonomy" id="1605721"/>
    <lineage>
        <taxon>Viruses</taxon>
        <taxon>Pandoravirus</taxon>
    </lineage>
</organism>
<reference evidence="2 3" key="1">
    <citation type="journal article" date="2015" name="Parasitol. Res.">
        <title>Viruses in close associations with free-living amoebae.</title>
        <authorList>
            <person name="Scheid P."/>
        </authorList>
    </citation>
    <scope>NUCLEOTIDE SEQUENCE [LARGE SCALE GENOMIC DNA]</scope>
    <source>
        <strain evidence="2">KlaHel</strain>
    </source>
</reference>
<dbReference type="EMBL" id="KP136319">
    <property type="protein sequence ID" value="AJF97948.1"/>
    <property type="molecule type" value="Genomic_DNA"/>
</dbReference>